<reference evidence="1" key="1">
    <citation type="submission" date="2022-12" db="EMBL/GenBank/DDBJ databases">
        <title>Genome assemblies of Blomia tropicalis.</title>
        <authorList>
            <person name="Cui Y."/>
        </authorList>
    </citation>
    <scope>NUCLEOTIDE SEQUENCE</scope>
    <source>
        <tissue evidence="1">Adult mites</tissue>
    </source>
</reference>
<sequence length="72" mass="8118">MIGSMFATRIGPLKWNVNRDESRLQWSIQSLLGPESFHPISSMQLDSVRCDESIAVGLGKHIHTNVFLSSYQ</sequence>
<feature type="non-terminal residue" evidence="1">
    <location>
        <position position="72"/>
    </location>
</feature>
<gene>
    <name evidence="1" type="ORF">RDWZM_000592</name>
</gene>
<comment type="caution">
    <text evidence="1">The sequence shown here is derived from an EMBL/GenBank/DDBJ whole genome shotgun (WGS) entry which is preliminary data.</text>
</comment>
<dbReference type="Proteomes" id="UP001142055">
    <property type="component" value="Chromosome 1"/>
</dbReference>
<proteinExistence type="predicted"/>
<protein>
    <submittedName>
        <fullName evidence="1">Uncharacterized protein</fullName>
    </submittedName>
</protein>
<evidence type="ECO:0000313" key="1">
    <source>
        <dbReference type="EMBL" id="KAJ6222047.1"/>
    </source>
</evidence>
<name>A0A9Q0MD35_BLOTA</name>
<dbReference type="EMBL" id="JAPWDV010000001">
    <property type="protein sequence ID" value="KAJ6222047.1"/>
    <property type="molecule type" value="Genomic_DNA"/>
</dbReference>
<keyword evidence="2" id="KW-1185">Reference proteome</keyword>
<evidence type="ECO:0000313" key="2">
    <source>
        <dbReference type="Proteomes" id="UP001142055"/>
    </source>
</evidence>
<accession>A0A9Q0MD35</accession>
<dbReference type="AlphaFoldDB" id="A0A9Q0MD35"/>
<organism evidence="1 2">
    <name type="scientific">Blomia tropicalis</name>
    <name type="common">Mite</name>
    <dbReference type="NCBI Taxonomy" id="40697"/>
    <lineage>
        <taxon>Eukaryota</taxon>
        <taxon>Metazoa</taxon>
        <taxon>Ecdysozoa</taxon>
        <taxon>Arthropoda</taxon>
        <taxon>Chelicerata</taxon>
        <taxon>Arachnida</taxon>
        <taxon>Acari</taxon>
        <taxon>Acariformes</taxon>
        <taxon>Sarcoptiformes</taxon>
        <taxon>Astigmata</taxon>
        <taxon>Glycyphagoidea</taxon>
        <taxon>Echimyopodidae</taxon>
        <taxon>Blomia</taxon>
    </lineage>
</organism>